<dbReference type="HOGENOM" id="CLU_3279418_0_0_1"/>
<protein>
    <submittedName>
        <fullName evidence="1">Uncharacterized protein</fullName>
    </submittedName>
</protein>
<dbReference type="EMBL" id="AMYD01001430">
    <property type="protein sequence ID" value="EQB53168.1"/>
    <property type="molecule type" value="Genomic_DNA"/>
</dbReference>
<sequence length="41" mass="4539">MPGWLCCLMFMDDDVDALKVLHQPRTASQPRLSTGARSTCS</sequence>
<accession>T0KK24</accession>
<dbReference type="AlphaFoldDB" id="T0KK24"/>
<dbReference type="Proteomes" id="UP000015530">
    <property type="component" value="Unassembled WGS sequence"/>
</dbReference>
<gene>
    <name evidence="1" type="ORF">CGLO_07140</name>
</gene>
<reference evidence="2" key="1">
    <citation type="journal article" date="2013" name="Mol. Plant Microbe Interact.">
        <title>Global aspects of pacC regulation of pathogenicity genes in Colletotrichum gloeosporioides as revealed by transcriptome analysis.</title>
        <authorList>
            <person name="Alkan N."/>
            <person name="Meng X."/>
            <person name="Friedlander G."/>
            <person name="Reuveni E."/>
            <person name="Sukno S."/>
            <person name="Sherman A."/>
            <person name="Thon M."/>
            <person name="Fluhr R."/>
            <person name="Prusky D."/>
        </authorList>
    </citation>
    <scope>NUCLEOTIDE SEQUENCE [LARGE SCALE GENOMIC DNA]</scope>
    <source>
        <strain evidence="2">Cg-14</strain>
    </source>
</reference>
<comment type="caution">
    <text evidence="1">The sequence shown here is derived from an EMBL/GenBank/DDBJ whole genome shotgun (WGS) entry which is preliminary data.</text>
</comment>
<evidence type="ECO:0000313" key="2">
    <source>
        <dbReference type="Proteomes" id="UP000015530"/>
    </source>
</evidence>
<organism evidence="1 2">
    <name type="scientific">Colletotrichum gloeosporioides (strain Cg-14)</name>
    <name type="common">Anthracnose fungus</name>
    <name type="synonym">Glomerella cingulata</name>
    <dbReference type="NCBI Taxonomy" id="1237896"/>
    <lineage>
        <taxon>Eukaryota</taxon>
        <taxon>Fungi</taxon>
        <taxon>Dikarya</taxon>
        <taxon>Ascomycota</taxon>
        <taxon>Pezizomycotina</taxon>
        <taxon>Sordariomycetes</taxon>
        <taxon>Hypocreomycetidae</taxon>
        <taxon>Glomerellales</taxon>
        <taxon>Glomerellaceae</taxon>
        <taxon>Colletotrichum</taxon>
        <taxon>Colletotrichum gloeosporioides species complex</taxon>
    </lineage>
</organism>
<evidence type="ECO:0000313" key="1">
    <source>
        <dbReference type="EMBL" id="EQB53168.1"/>
    </source>
</evidence>
<name>T0KK24_COLGC</name>
<proteinExistence type="predicted"/>